<sequence length="234" mass="26297">MPSSRRSFTITEKLTNLLQPLDVGVNMCYQEFYRSKFGEYISLVIQDKSRQTKAGNPKVPRYDTVAQWTRGWVSSKSAADIKKAFCLCGLVAKEAFQVDQLHAPLRWRAGTSVCSRLVNPEKERGSLFCYLSYGSDTPHEYASVLTNYMATLDDPVGLLDEEYIAAIRDGNADPAELEIYAESKVHGWNINLQTVDDQSRFTSIFTYTAENATRDVFLVRGGGYFAAHVDGYLV</sequence>
<evidence type="ECO:0000313" key="2">
    <source>
        <dbReference type="Proteomes" id="UP001165121"/>
    </source>
</evidence>
<keyword evidence="2" id="KW-1185">Reference proteome</keyword>
<name>A0A9W6XP36_9STRA</name>
<reference evidence="1" key="1">
    <citation type="submission" date="2023-04" db="EMBL/GenBank/DDBJ databases">
        <title>Phytophthora fragariaefolia NBRC 109709.</title>
        <authorList>
            <person name="Ichikawa N."/>
            <person name="Sato H."/>
            <person name="Tonouchi N."/>
        </authorList>
    </citation>
    <scope>NUCLEOTIDE SEQUENCE</scope>
    <source>
        <strain evidence="1">NBRC 109709</strain>
    </source>
</reference>
<protein>
    <submittedName>
        <fullName evidence="1">Unnamed protein product</fullName>
    </submittedName>
</protein>
<dbReference type="EMBL" id="BSXT01001412">
    <property type="protein sequence ID" value="GMF42227.1"/>
    <property type="molecule type" value="Genomic_DNA"/>
</dbReference>
<comment type="caution">
    <text evidence="1">The sequence shown here is derived from an EMBL/GenBank/DDBJ whole genome shotgun (WGS) entry which is preliminary data.</text>
</comment>
<dbReference type="AlphaFoldDB" id="A0A9W6XP36"/>
<gene>
    <name evidence="1" type="ORF">Pfra01_001372500</name>
</gene>
<evidence type="ECO:0000313" key="1">
    <source>
        <dbReference type="EMBL" id="GMF42227.1"/>
    </source>
</evidence>
<dbReference type="Proteomes" id="UP001165121">
    <property type="component" value="Unassembled WGS sequence"/>
</dbReference>
<organism evidence="1 2">
    <name type="scientific">Phytophthora fragariaefolia</name>
    <dbReference type="NCBI Taxonomy" id="1490495"/>
    <lineage>
        <taxon>Eukaryota</taxon>
        <taxon>Sar</taxon>
        <taxon>Stramenopiles</taxon>
        <taxon>Oomycota</taxon>
        <taxon>Peronosporomycetes</taxon>
        <taxon>Peronosporales</taxon>
        <taxon>Peronosporaceae</taxon>
        <taxon>Phytophthora</taxon>
    </lineage>
</organism>
<accession>A0A9W6XP36</accession>
<dbReference type="OrthoDB" id="102509at2759"/>
<proteinExistence type="predicted"/>